<dbReference type="Gene3D" id="3.30.200.20">
    <property type="entry name" value="Phosphorylase Kinase, domain 1"/>
    <property type="match status" value="1"/>
</dbReference>
<dbReference type="InterPro" id="IPR011009">
    <property type="entry name" value="Kinase-like_dom_sf"/>
</dbReference>
<gene>
    <name evidence="7" type="ORF">D8674_001077</name>
</gene>
<dbReference type="InterPro" id="IPR008271">
    <property type="entry name" value="Ser/Thr_kinase_AS"/>
</dbReference>
<feature type="transmembrane region" description="Helical" evidence="5">
    <location>
        <begin position="225"/>
        <end position="250"/>
    </location>
</feature>
<keyword evidence="3" id="KW-1071">Ligand-gated ion channel</keyword>
<feature type="transmembrane region" description="Helical" evidence="5">
    <location>
        <begin position="357"/>
        <end position="375"/>
    </location>
</feature>
<keyword evidence="3" id="KW-0813">Transport</keyword>
<dbReference type="PROSITE" id="PS50011">
    <property type="entry name" value="PROTEIN_KINASE_DOM"/>
    <property type="match status" value="1"/>
</dbReference>
<dbReference type="GO" id="GO:0030553">
    <property type="term" value="F:cGMP binding"/>
    <property type="evidence" value="ECO:0007669"/>
    <property type="project" value="UniProtKB-KW"/>
</dbReference>
<dbReference type="GO" id="GO:0034220">
    <property type="term" value="P:monoatomic ion transmembrane transport"/>
    <property type="evidence" value="ECO:0007669"/>
    <property type="project" value="UniProtKB-KW"/>
</dbReference>
<dbReference type="PROSITE" id="PS00108">
    <property type="entry name" value="PROTEIN_KINASE_ST"/>
    <property type="match status" value="1"/>
</dbReference>
<keyword evidence="3" id="KW-0406">Ion transport</keyword>
<dbReference type="InterPro" id="IPR018490">
    <property type="entry name" value="cNMP-bd_dom_sf"/>
</dbReference>
<dbReference type="Pfam" id="PF00069">
    <property type="entry name" value="Pkinase"/>
    <property type="match status" value="1"/>
</dbReference>
<keyword evidence="2" id="KW-0547">Nucleotide-binding</keyword>
<dbReference type="EMBL" id="SMOL01000768">
    <property type="protein sequence ID" value="KAB2598157.1"/>
    <property type="molecule type" value="Genomic_DNA"/>
</dbReference>
<keyword evidence="8" id="KW-1185">Reference proteome</keyword>
<evidence type="ECO:0000256" key="3">
    <source>
        <dbReference type="ARBA" id="ARBA00023286"/>
    </source>
</evidence>
<dbReference type="CDD" id="cd00038">
    <property type="entry name" value="CAP_ED"/>
    <property type="match status" value="1"/>
</dbReference>
<dbReference type="GO" id="GO:0016020">
    <property type="term" value="C:membrane"/>
    <property type="evidence" value="ECO:0007669"/>
    <property type="project" value="UniProtKB-SubCell"/>
</dbReference>
<reference evidence="7 8" key="1">
    <citation type="submission" date="2019-09" db="EMBL/GenBank/DDBJ databases">
        <authorList>
            <person name="Ou C."/>
        </authorList>
    </citation>
    <scope>NUCLEOTIDE SEQUENCE [LARGE SCALE GENOMIC DNA]</scope>
    <source>
        <strain evidence="7">S2</strain>
        <tissue evidence="7">Leaf</tissue>
    </source>
</reference>
<dbReference type="InterPro" id="IPR014710">
    <property type="entry name" value="RmlC-like_jellyroll"/>
</dbReference>
<comment type="caution">
    <text evidence="7">The sequence shown here is derived from an EMBL/GenBank/DDBJ whole genome shotgun (WGS) entry which is preliminary data.</text>
</comment>
<dbReference type="Gene3D" id="1.10.510.10">
    <property type="entry name" value="Transferase(Phosphotransferase) domain 1"/>
    <property type="match status" value="1"/>
</dbReference>
<feature type="transmembrane region" description="Helical" evidence="5">
    <location>
        <begin position="304"/>
        <end position="326"/>
    </location>
</feature>
<feature type="transmembrane region" description="Helical" evidence="5">
    <location>
        <begin position="184"/>
        <end position="205"/>
    </location>
</feature>
<dbReference type="Gene3D" id="2.60.120.10">
    <property type="entry name" value="Jelly Rolls"/>
    <property type="match status" value="1"/>
</dbReference>
<dbReference type="AlphaFoldDB" id="A0A5N5F5B6"/>
<sequence>MDHPDLFRFNCNATGNSNFDSNPKAKMENPTMTLEPRDELLWLWNTKEIRRPDNSLDRKYYWNKIFIVVCLFAILTDPLFLYIPILKDDIKCLMLDRKLKIVVLLLRSLTDLFYLMDIIIRIYRSKNCSNLCFVLKSCLSTIAKATTCVSIDILIDIVALLPLSQVAILIFFSKMSDLRSLTTTRMVLMNIFALLQYVPRVLRIYLLSKELKNKPLKKEITVTPIWIKGVLNFYMYIIASHVVGAMWYFFAIQRMMICWHSACRKDDGCDNRIFGCHDHHFFRNTTILNGLCPVSVSDNSSNTIFFDFGIFATVLQYGVVGSTNYFQKFLNCFWWGLRNLSSFGSNLEPSVNGWENLYSVCITTTGLLLFLYLLGNLQMPKFQNMEESVLKQICSHLRPVKCYRDSGDIIQRGDPIQMFFVVDGHIFDPNDNKKGPGEICGEELLDWPFLTSFPRRVPRAVVSPRADRSPEVLVLTAVHMETIATEFRKHFIKNYGRLAQKLVNHASPAVTMPGPSSSEAVVRFTEEEIKEATSNYSCHNYENEGGYGAVYEAALPGSETPVAIKTSNSADIGNRFIQSQHLVHEAFVLSHIRHKNVVRLLGCCLETQWPIMVYDRTYARTLEEHIRLTGPKLLLQQRMNIAAETAGALAYLHSMSVTHRDVKTANILIDHTTHIAKLSGFGASRWLDDEVSTLAETQWLDDDDSTSPTLPGTTGYLDPEYLESQVLTEKSDVYSFGVVLVELLTSQAAVSSDRPERSLANVFLCSMQKGHLHQILDRKVFKDNFSFEIAEQVSKLAVTCLGPSGEERPSMEEVAAELDRVVKLL</sequence>
<evidence type="ECO:0000259" key="6">
    <source>
        <dbReference type="PROSITE" id="PS50011"/>
    </source>
</evidence>
<keyword evidence="5" id="KW-1133">Transmembrane helix</keyword>
<evidence type="ECO:0000256" key="1">
    <source>
        <dbReference type="ARBA" id="ARBA00022535"/>
    </source>
</evidence>
<dbReference type="SUPFAM" id="SSF56112">
    <property type="entry name" value="Protein kinase-like (PK-like)"/>
    <property type="match status" value="1"/>
</dbReference>
<keyword evidence="1" id="KW-0140">cGMP</keyword>
<reference evidence="7 8" key="3">
    <citation type="submission" date="2019-11" db="EMBL/GenBank/DDBJ databases">
        <title>A de novo genome assembly of a pear dwarfing rootstock.</title>
        <authorList>
            <person name="Wang F."/>
            <person name="Wang J."/>
            <person name="Li S."/>
            <person name="Zhang Y."/>
            <person name="Fang M."/>
            <person name="Ma L."/>
            <person name="Zhao Y."/>
            <person name="Jiang S."/>
        </authorList>
    </citation>
    <scope>NUCLEOTIDE SEQUENCE [LARGE SCALE GENOMIC DNA]</scope>
    <source>
        <strain evidence="7">S2</strain>
        <tissue evidence="7">Leaf</tissue>
    </source>
</reference>
<dbReference type="PANTHER" id="PTHR45651">
    <property type="entry name" value="CYCLIC NUCLEOTIDE-GATED ION CHANNEL 15-RELATED-RELATED"/>
    <property type="match status" value="1"/>
</dbReference>
<reference evidence="8" key="2">
    <citation type="submission" date="2019-10" db="EMBL/GenBank/DDBJ databases">
        <title>A de novo genome assembly of a pear dwarfing rootstock.</title>
        <authorList>
            <person name="Wang F."/>
            <person name="Wang J."/>
            <person name="Li S."/>
            <person name="Zhang Y."/>
            <person name="Fang M."/>
            <person name="Ma L."/>
            <person name="Zhao Y."/>
            <person name="Jiang S."/>
        </authorList>
    </citation>
    <scope>NUCLEOTIDE SEQUENCE [LARGE SCALE GENOMIC DNA]</scope>
</reference>
<organism evidence="7 8">
    <name type="scientific">Pyrus ussuriensis x Pyrus communis</name>
    <dbReference type="NCBI Taxonomy" id="2448454"/>
    <lineage>
        <taxon>Eukaryota</taxon>
        <taxon>Viridiplantae</taxon>
        <taxon>Streptophyta</taxon>
        <taxon>Embryophyta</taxon>
        <taxon>Tracheophyta</taxon>
        <taxon>Spermatophyta</taxon>
        <taxon>Magnoliopsida</taxon>
        <taxon>eudicotyledons</taxon>
        <taxon>Gunneridae</taxon>
        <taxon>Pentapetalae</taxon>
        <taxon>rosids</taxon>
        <taxon>fabids</taxon>
        <taxon>Rosales</taxon>
        <taxon>Rosaceae</taxon>
        <taxon>Amygdaloideae</taxon>
        <taxon>Maleae</taxon>
        <taxon>Pyrus</taxon>
    </lineage>
</organism>
<keyword evidence="2" id="KW-0142">cGMP-binding</keyword>
<evidence type="ECO:0000256" key="2">
    <source>
        <dbReference type="ARBA" id="ARBA00022992"/>
    </source>
</evidence>
<keyword evidence="5" id="KW-0812">Transmembrane</keyword>
<feature type="transmembrane region" description="Helical" evidence="5">
    <location>
        <begin position="61"/>
        <end position="83"/>
    </location>
</feature>
<keyword evidence="4" id="KW-0407">Ion channel</keyword>
<dbReference type="SUPFAM" id="SSF81324">
    <property type="entry name" value="Voltage-gated potassium channels"/>
    <property type="match status" value="1"/>
</dbReference>
<dbReference type="InterPro" id="IPR000595">
    <property type="entry name" value="cNMP-bd_dom"/>
</dbReference>
<dbReference type="PANTHER" id="PTHR45651:SF68">
    <property type="entry name" value="ION TRANSPORT DOMAIN-CONTAINING PROTEIN"/>
    <property type="match status" value="1"/>
</dbReference>
<feature type="transmembrane region" description="Helical" evidence="5">
    <location>
        <begin position="104"/>
        <end position="123"/>
    </location>
</feature>
<evidence type="ECO:0000256" key="4">
    <source>
        <dbReference type="ARBA" id="ARBA00023303"/>
    </source>
</evidence>
<dbReference type="Proteomes" id="UP000327157">
    <property type="component" value="Chromosome 1"/>
</dbReference>
<dbReference type="InterPro" id="IPR000719">
    <property type="entry name" value="Prot_kinase_dom"/>
</dbReference>
<feature type="transmembrane region" description="Helical" evidence="5">
    <location>
        <begin position="153"/>
        <end position="172"/>
    </location>
</feature>
<protein>
    <recommendedName>
        <fullName evidence="6">Protein kinase domain-containing protein</fullName>
    </recommendedName>
</protein>
<dbReference type="OrthoDB" id="1166512at2759"/>
<evidence type="ECO:0000313" key="8">
    <source>
        <dbReference type="Proteomes" id="UP000327157"/>
    </source>
</evidence>
<evidence type="ECO:0000313" key="7">
    <source>
        <dbReference type="EMBL" id="KAB2598157.1"/>
    </source>
</evidence>
<dbReference type="SUPFAM" id="SSF51206">
    <property type="entry name" value="cAMP-binding domain-like"/>
    <property type="match status" value="1"/>
</dbReference>
<proteinExistence type="predicted"/>
<evidence type="ECO:0000256" key="5">
    <source>
        <dbReference type="SAM" id="Phobius"/>
    </source>
</evidence>
<keyword evidence="5" id="KW-0472">Membrane</keyword>
<name>A0A5N5F5B6_9ROSA</name>
<accession>A0A5N5F5B6</accession>
<dbReference type="GO" id="GO:0004672">
    <property type="term" value="F:protein kinase activity"/>
    <property type="evidence" value="ECO:0007669"/>
    <property type="project" value="InterPro"/>
</dbReference>
<dbReference type="GO" id="GO:0005524">
    <property type="term" value="F:ATP binding"/>
    <property type="evidence" value="ECO:0007669"/>
    <property type="project" value="InterPro"/>
</dbReference>
<dbReference type="SMART" id="SM00220">
    <property type="entry name" value="S_TKc"/>
    <property type="match status" value="1"/>
</dbReference>
<feature type="domain" description="Protein kinase" evidence="6">
    <location>
        <begin position="536"/>
        <end position="822"/>
    </location>
</feature>